<organism evidence="3 4">
    <name type="scientific">Bordetella ansorpii</name>
    <dbReference type="NCBI Taxonomy" id="288768"/>
    <lineage>
        <taxon>Bacteria</taxon>
        <taxon>Pseudomonadati</taxon>
        <taxon>Pseudomonadota</taxon>
        <taxon>Betaproteobacteria</taxon>
        <taxon>Burkholderiales</taxon>
        <taxon>Alcaligenaceae</taxon>
        <taxon>Bordetella</taxon>
    </lineage>
</organism>
<dbReference type="NCBIfam" id="TIGR00035">
    <property type="entry name" value="asp_race"/>
    <property type="match status" value="1"/>
</dbReference>
<dbReference type="InterPro" id="IPR018187">
    <property type="entry name" value="Asp/Glu_racemase_AS_1"/>
</dbReference>
<dbReference type="Proteomes" id="UP000077037">
    <property type="component" value="Unassembled WGS sequence"/>
</dbReference>
<dbReference type="PANTHER" id="PTHR21198:SF7">
    <property type="entry name" value="ASPARTATE-GLUTAMATE RACEMASE FAMILY"/>
    <property type="match status" value="1"/>
</dbReference>
<dbReference type="EC" id="5.1.1.13" evidence="3"/>
<dbReference type="EMBL" id="FKBS01000012">
    <property type="protein sequence ID" value="SAI06309.1"/>
    <property type="molecule type" value="Genomic_DNA"/>
</dbReference>
<dbReference type="RefSeq" id="WP_066409910.1">
    <property type="nucleotide sequence ID" value="NZ_FKBS01000012.1"/>
</dbReference>
<evidence type="ECO:0000313" key="3">
    <source>
        <dbReference type="EMBL" id="SAI06309.1"/>
    </source>
</evidence>
<dbReference type="InterPro" id="IPR001920">
    <property type="entry name" value="Asp/Glu_race"/>
</dbReference>
<dbReference type="SUPFAM" id="SSF53681">
    <property type="entry name" value="Aspartate/glutamate racemase"/>
    <property type="match status" value="2"/>
</dbReference>
<proteinExistence type="inferred from homology"/>
<keyword evidence="2 3" id="KW-0413">Isomerase</keyword>
<dbReference type="Pfam" id="PF01177">
    <property type="entry name" value="Asp_Glu_race"/>
    <property type="match status" value="1"/>
</dbReference>
<sequence length="246" mass="25537">MNAPIFDNASEGYLGVLGGMGPLAGAQFALRVAALTPASNDQAHIPVILRNDPRIPDRSTAHMAGGPSPLPAMQAGIRFLEAAGSQVIAIPCNTAHLWYDELAAAASVPVLHIVQSVVDDLVRQGVPRGRIGLMGTTATLALGLYQRHLEAAGYECIVPTDEEVEVECMGAIRAVKAGRMEASIEPAVRCVNILRDRGADAVVLGCTELPLAIPHALRAGLGPLSDSIDALALAAIAHCRPGVVLA</sequence>
<evidence type="ECO:0000313" key="4">
    <source>
        <dbReference type="Proteomes" id="UP000077037"/>
    </source>
</evidence>
<accession>A0A157MCH4</accession>
<dbReference type="Gene3D" id="3.40.50.1860">
    <property type="match status" value="2"/>
</dbReference>
<dbReference type="PANTHER" id="PTHR21198">
    <property type="entry name" value="GLUTAMATE RACEMASE"/>
    <property type="match status" value="1"/>
</dbReference>
<evidence type="ECO:0000256" key="1">
    <source>
        <dbReference type="ARBA" id="ARBA00007847"/>
    </source>
</evidence>
<name>A0A157MCH4_9BORD</name>
<dbReference type="InterPro" id="IPR015942">
    <property type="entry name" value="Asp/Glu/hydantoin_racemase"/>
</dbReference>
<reference evidence="3 4" key="1">
    <citation type="submission" date="2016-03" db="EMBL/GenBank/DDBJ databases">
        <authorList>
            <consortium name="Pathogen Informatics"/>
        </authorList>
    </citation>
    <scope>NUCLEOTIDE SEQUENCE [LARGE SCALE GENOMIC DNA]</scope>
    <source>
        <strain evidence="3 4">NCTC13364</strain>
    </source>
</reference>
<dbReference type="OrthoDB" id="9803739at2"/>
<dbReference type="InterPro" id="IPR004380">
    <property type="entry name" value="Asp_race"/>
</dbReference>
<evidence type="ECO:0000256" key="2">
    <source>
        <dbReference type="ARBA" id="ARBA00023235"/>
    </source>
</evidence>
<dbReference type="GO" id="GO:0047689">
    <property type="term" value="F:aspartate racemase activity"/>
    <property type="evidence" value="ECO:0007669"/>
    <property type="project" value="UniProtKB-EC"/>
</dbReference>
<protein>
    <submittedName>
        <fullName evidence="3">Aspartate racemase</fullName>
        <ecNumber evidence="3">5.1.1.13</ecNumber>
    </submittedName>
</protein>
<comment type="similarity">
    <text evidence="1">Belongs to the aspartate/glutamate racemases family.</text>
</comment>
<dbReference type="PROSITE" id="PS00923">
    <property type="entry name" value="ASP_GLU_RACEMASE_1"/>
    <property type="match status" value="1"/>
</dbReference>
<dbReference type="AlphaFoldDB" id="A0A157MCH4"/>
<gene>
    <name evidence="3" type="ORF">SAMEA1982600_01148</name>
</gene>